<dbReference type="EMBL" id="GBRH01181416">
    <property type="protein sequence ID" value="JAE16480.1"/>
    <property type="molecule type" value="Transcribed_RNA"/>
</dbReference>
<name>A0A0A9FUG0_ARUDO</name>
<proteinExistence type="predicted"/>
<evidence type="ECO:0000313" key="1">
    <source>
        <dbReference type="EMBL" id="JAE16480.1"/>
    </source>
</evidence>
<reference evidence="1" key="1">
    <citation type="submission" date="2014-09" db="EMBL/GenBank/DDBJ databases">
        <authorList>
            <person name="Magalhaes I.L.F."/>
            <person name="Oliveira U."/>
            <person name="Santos F.R."/>
            <person name="Vidigal T.H.D.A."/>
            <person name="Brescovit A.D."/>
            <person name="Santos A.J."/>
        </authorList>
    </citation>
    <scope>NUCLEOTIDE SEQUENCE</scope>
    <source>
        <tissue evidence="1">Shoot tissue taken approximately 20 cm above the soil surface</tissue>
    </source>
</reference>
<organism evidence="1">
    <name type="scientific">Arundo donax</name>
    <name type="common">Giant reed</name>
    <name type="synonym">Donax arundinaceus</name>
    <dbReference type="NCBI Taxonomy" id="35708"/>
    <lineage>
        <taxon>Eukaryota</taxon>
        <taxon>Viridiplantae</taxon>
        <taxon>Streptophyta</taxon>
        <taxon>Embryophyta</taxon>
        <taxon>Tracheophyta</taxon>
        <taxon>Spermatophyta</taxon>
        <taxon>Magnoliopsida</taxon>
        <taxon>Liliopsida</taxon>
        <taxon>Poales</taxon>
        <taxon>Poaceae</taxon>
        <taxon>PACMAD clade</taxon>
        <taxon>Arundinoideae</taxon>
        <taxon>Arundineae</taxon>
        <taxon>Arundo</taxon>
    </lineage>
</organism>
<protein>
    <submittedName>
        <fullName evidence="1">Uncharacterized protein</fullName>
    </submittedName>
</protein>
<reference evidence="1" key="2">
    <citation type="journal article" date="2015" name="Data Brief">
        <title>Shoot transcriptome of the giant reed, Arundo donax.</title>
        <authorList>
            <person name="Barrero R.A."/>
            <person name="Guerrero F.D."/>
            <person name="Moolhuijzen P."/>
            <person name="Goolsby J.A."/>
            <person name="Tidwell J."/>
            <person name="Bellgard S.E."/>
            <person name="Bellgard M.I."/>
        </authorList>
    </citation>
    <scope>NUCLEOTIDE SEQUENCE</scope>
    <source>
        <tissue evidence="1">Shoot tissue taken approximately 20 cm above the soil surface</tissue>
    </source>
</reference>
<sequence length="15" mass="1791">MCCNVLHFQIRLNVT</sequence>
<accession>A0A0A9FUG0</accession>